<keyword evidence="5" id="KW-1185">Reference proteome</keyword>
<feature type="coiled-coil region" evidence="1">
    <location>
        <begin position="275"/>
        <end position="391"/>
    </location>
</feature>
<comment type="caution">
    <text evidence="4">The sequence shown here is derived from an EMBL/GenBank/DDBJ whole genome shotgun (WGS) entry which is preliminary data.</text>
</comment>
<feature type="compositionally biased region" description="Basic and acidic residues" evidence="2">
    <location>
        <begin position="194"/>
        <end position="217"/>
    </location>
</feature>
<feature type="compositionally biased region" description="Low complexity" evidence="2">
    <location>
        <begin position="588"/>
        <end position="604"/>
    </location>
</feature>
<dbReference type="Proteomes" id="UP001347796">
    <property type="component" value="Unassembled WGS sequence"/>
</dbReference>
<keyword evidence="3" id="KW-1133">Transmembrane helix</keyword>
<dbReference type="Gene3D" id="1.10.287.1490">
    <property type="match status" value="1"/>
</dbReference>
<feature type="region of interest" description="Disordered" evidence="2">
    <location>
        <begin position="533"/>
        <end position="552"/>
    </location>
</feature>
<proteinExistence type="predicted"/>
<evidence type="ECO:0000313" key="4">
    <source>
        <dbReference type="EMBL" id="KAK6182528.1"/>
    </source>
</evidence>
<reference evidence="4 5" key="1">
    <citation type="submission" date="2024-01" db="EMBL/GenBank/DDBJ databases">
        <title>The genome of the rayed Mediterranean limpet Patella caerulea (Linnaeus, 1758).</title>
        <authorList>
            <person name="Anh-Thu Weber A."/>
            <person name="Halstead-Nussloch G."/>
        </authorList>
    </citation>
    <scope>NUCLEOTIDE SEQUENCE [LARGE SCALE GENOMIC DNA]</scope>
    <source>
        <strain evidence="4">AATW-2023a</strain>
        <tissue evidence="4">Whole specimen</tissue>
    </source>
</reference>
<dbReference type="EMBL" id="JAZGQO010000007">
    <property type="protein sequence ID" value="KAK6182528.1"/>
    <property type="molecule type" value="Genomic_DNA"/>
</dbReference>
<evidence type="ECO:0008006" key="6">
    <source>
        <dbReference type="Google" id="ProtNLM"/>
    </source>
</evidence>
<feature type="transmembrane region" description="Helical" evidence="3">
    <location>
        <begin position="6"/>
        <end position="26"/>
    </location>
</feature>
<accession>A0AAN8K0G7</accession>
<name>A0AAN8K0G7_PATCE</name>
<keyword evidence="3" id="KW-0472">Membrane</keyword>
<feature type="coiled-coil region" evidence="1">
    <location>
        <begin position="619"/>
        <end position="710"/>
    </location>
</feature>
<evidence type="ECO:0000256" key="3">
    <source>
        <dbReference type="SAM" id="Phobius"/>
    </source>
</evidence>
<evidence type="ECO:0000256" key="1">
    <source>
        <dbReference type="SAM" id="Coils"/>
    </source>
</evidence>
<organism evidence="4 5">
    <name type="scientific">Patella caerulea</name>
    <name type="common">Rayed Mediterranean limpet</name>
    <dbReference type="NCBI Taxonomy" id="87958"/>
    <lineage>
        <taxon>Eukaryota</taxon>
        <taxon>Metazoa</taxon>
        <taxon>Spiralia</taxon>
        <taxon>Lophotrochozoa</taxon>
        <taxon>Mollusca</taxon>
        <taxon>Gastropoda</taxon>
        <taxon>Patellogastropoda</taxon>
        <taxon>Patelloidea</taxon>
        <taxon>Patellidae</taxon>
        <taxon>Patella</taxon>
    </lineage>
</organism>
<sequence length="1062" mass="120634">MDPQSIVIGLAVCVLSAIIIYLITAFTMKEKTFDEVLEEQRRRQEEEKPKSKKKNNADVSKKKVKKEAVVVKEKGKKAEVQAKKETKMVNLEIDPEVIPLEESVVVHAKKSKKTKNQKPILVNKNEHSLITEKTTEVYHKEQFAPKDEIALKHKHEEEKPVEDASIFKVKKKTETKKERGTKIETIEVEVEKAVKSEKKTELNKEKPRGKTSDKIKNSQETTSCSPLINSVKNATLNDADIQSLIDILLNKQGGSIDVNSEWNKKSQKGQKGDGLSLLKQQLEDKERALQQEQQLAMSSNNKVKEIRQDLNAEKAKYAALEKAYKEKLDVQNNEMTALHARLAHIHEKHASELNNLQVRLRQSESSTDRNMQKLTEENKILQDTLSNLTKTKTDTVSQAEFSSLRQKANIMEKELNSNAVKLTASENSRKMQESKIAKYEEQIRTYESGHKDTEAIMNKKLDEVNKELRRADQKNTTLNNDLKKASADLQKANGALKSAENECSSLKKQLQELNTHLSAADVTKELEGKLQQANRKSSELEGNVKNLEKQLSDSNQRYSELKKEIEVMRHENMALAEEMKTTKERQAGEGQEAAPNAPAGAPNGDIHNEHTADKNLIKLEEHESILAEKVKELTRLTAELANQKSEVSNLQEQLETQKKKNNELREKNWKAMEALEKTEKSVVEKVESAVKNSREKASNLSREVESLDKGVFQRLFPSISVNEKLGHKEWMTSFEKQANTYVANLSQQSSSSANKDNRIKQLEDTNNKLSTQTRDLQKIIDDTENKLKQLQKSVDSEEKKWKEKLEKALSSKSTESDSQVKDLEAQVTQYRNVLSSTEDKLLQLSEKVESEEKSWNATLQSKQTELENTKKELSKLKDEMRKQKGSTEELNDLDFAYRCVEKSLPGIIDEMETKVVVLESELKTSESERNLLQIEVKEAKSQVLSLEKQIETSSQISIENEEYKRLYESEKKKTKELSTNVVKLNGIIKTGQDALSQEQKLVKKLQDELEDQKKGSTDGKSISTLRSQLASKDQQLVREISSNKHLTQKLAASPANDSGTSV</sequence>
<feature type="region of interest" description="Disordered" evidence="2">
    <location>
        <begin position="581"/>
        <end position="609"/>
    </location>
</feature>
<feature type="compositionally biased region" description="Basic and acidic residues" evidence="2">
    <location>
        <begin position="755"/>
        <end position="766"/>
    </location>
</feature>
<dbReference type="InterPro" id="IPR040248">
    <property type="entry name" value="RRBP1"/>
</dbReference>
<keyword evidence="1" id="KW-0175">Coiled coil</keyword>
<dbReference type="PANTHER" id="PTHR18939:SF4">
    <property type="entry name" value="RIBOSOME-BINDING PROTEIN 1"/>
    <property type="match status" value="1"/>
</dbReference>
<evidence type="ECO:0000313" key="5">
    <source>
        <dbReference type="Proteomes" id="UP001347796"/>
    </source>
</evidence>
<feature type="region of interest" description="Disordered" evidence="2">
    <location>
        <begin position="1041"/>
        <end position="1062"/>
    </location>
</feature>
<keyword evidence="3" id="KW-0812">Transmembrane</keyword>
<feature type="region of interest" description="Disordered" evidence="2">
    <location>
        <begin position="745"/>
        <end position="770"/>
    </location>
</feature>
<feature type="region of interest" description="Disordered" evidence="2">
    <location>
        <begin position="194"/>
        <end position="221"/>
    </location>
</feature>
<dbReference type="PANTHER" id="PTHR18939">
    <property type="entry name" value="RIBOSOME BINDING PROTEIN-1"/>
    <property type="match status" value="1"/>
</dbReference>
<protein>
    <recommendedName>
        <fullName evidence="6">Ribosome-binding protein 1</fullName>
    </recommendedName>
</protein>
<evidence type="ECO:0000256" key="2">
    <source>
        <dbReference type="SAM" id="MobiDB-lite"/>
    </source>
</evidence>
<dbReference type="AlphaFoldDB" id="A0AAN8K0G7"/>
<feature type="region of interest" description="Disordered" evidence="2">
    <location>
        <begin position="38"/>
        <end position="65"/>
    </location>
</feature>
<dbReference type="GO" id="GO:0005789">
    <property type="term" value="C:endoplasmic reticulum membrane"/>
    <property type="evidence" value="ECO:0007669"/>
    <property type="project" value="TreeGrafter"/>
</dbReference>
<gene>
    <name evidence="4" type="ORF">SNE40_010191</name>
</gene>